<dbReference type="InterPro" id="IPR010134">
    <property type="entry name" value="PHA_reg_PhaR"/>
</dbReference>
<accession>A0A1L6TF06</accession>
<dbReference type="RefSeq" id="WP_017378099.1">
    <property type="nucleotide sequence ID" value="NZ_CP012508.1"/>
</dbReference>
<dbReference type="GO" id="GO:0006355">
    <property type="term" value="P:regulation of DNA-templated transcription"/>
    <property type="evidence" value="ECO:0007669"/>
    <property type="project" value="InterPro"/>
</dbReference>
<sequence length="171" mass="19855">MSENIRVIKKYPNRRLYDTSISSYITLNDVRQLVVDCVKFQVIDARSKDDLTHTTLLQIINEQEDKGAPMFSTQILENIIRFYGNSMQDFARGYLDRSMALFVEQQSSIKDKIENLVNSTPNPMNMNQQLFSTFSEMAQSNLNMWSEMQKNFQNVAQTQTTANSTEKEEEN</sequence>
<proteinExistence type="predicted"/>
<evidence type="ECO:0000313" key="2">
    <source>
        <dbReference type="Proteomes" id="UP000029558"/>
    </source>
</evidence>
<dbReference type="Proteomes" id="UP000029558">
    <property type="component" value="Chromosome"/>
</dbReference>
<dbReference type="EMBL" id="CP012508">
    <property type="protein sequence ID" value="ALB24083.1"/>
    <property type="molecule type" value="Genomic_DNA"/>
</dbReference>
<reference evidence="1 2" key="1">
    <citation type="journal article" date="2014" name="Genome Announc.">
        <title>Comparative Genome Analysis of Two Isolates of the Fish Pathogen Piscirickettsia salmonis from Different Hosts Reveals Major Differences in Virulence-Associated Secretion Systems.</title>
        <authorList>
            <person name="Bohle H."/>
            <person name="Henriquez P."/>
            <person name="Grothusen H."/>
            <person name="Navas E."/>
            <person name="Sandoval A."/>
            <person name="Bustamante F."/>
            <person name="Bustos P."/>
            <person name="Mancilla M."/>
        </authorList>
    </citation>
    <scope>NUCLEOTIDE SEQUENCE [LARGE SCALE GENOMIC DNA]</scope>
    <source>
        <strain evidence="2">B1-32597</strain>
    </source>
</reference>
<name>A0A1L6TF06_PISSA</name>
<dbReference type="NCBIfam" id="TIGR01848">
    <property type="entry name" value="PHA_reg_PhaR"/>
    <property type="match status" value="1"/>
</dbReference>
<dbReference type="AlphaFoldDB" id="A0A1L6TF06"/>
<dbReference type="Pfam" id="PF07879">
    <property type="entry name" value="PHB_acc_N"/>
    <property type="match status" value="1"/>
</dbReference>
<dbReference type="InterPro" id="IPR012909">
    <property type="entry name" value="PHA_DNA-bd_N"/>
</dbReference>
<evidence type="ECO:0000313" key="1">
    <source>
        <dbReference type="EMBL" id="ALB24083.1"/>
    </source>
</evidence>
<dbReference type="OrthoDB" id="9795345at2"/>
<dbReference type="InterPro" id="IPR007897">
    <property type="entry name" value="PHB_accumulat"/>
</dbReference>
<organism evidence="1 2">
    <name type="scientific">Piscirickettsia salmonis</name>
    <dbReference type="NCBI Taxonomy" id="1238"/>
    <lineage>
        <taxon>Bacteria</taxon>
        <taxon>Pseudomonadati</taxon>
        <taxon>Pseudomonadota</taxon>
        <taxon>Gammaproteobacteria</taxon>
        <taxon>Thiotrichales</taxon>
        <taxon>Piscirickettsiaceae</taxon>
        <taxon>Piscirickettsia</taxon>
    </lineage>
</organism>
<protein>
    <submittedName>
        <fullName evidence="1">Polyhydroxyalkanoate synthesis repressor PhaR</fullName>
    </submittedName>
</protein>
<gene>
    <name evidence="1" type="primary">phaR</name>
    <name evidence="1" type="ORF">KU39_2908</name>
</gene>
<dbReference type="Pfam" id="PF05233">
    <property type="entry name" value="PHB_acc"/>
    <property type="match status" value="1"/>
</dbReference>